<dbReference type="AlphaFoldDB" id="A0A2N3IRM3"/>
<gene>
    <name evidence="1" type="ORF">AOX56_05540</name>
</gene>
<reference evidence="1 2" key="1">
    <citation type="journal article" date="2017" name="Front. Microbiol.">
        <title>Strong Genomic and Phenotypic Heterogeneity in the Aeromonas sobria Species Complex.</title>
        <authorList>
            <person name="Gauthier J."/>
            <person name="Vincent A.T."/>
            <person name="Charette S.J."/>
            <person name="Derome N."/>
        </authorList>
    </citation>
    <scope>NUCLEOTIDE SEQUENCE [LARGE SCALE GENOMIC DNA]</scope>
    <source>
        <strain evidence="1 2">JF2635</strain>
    </source>
</reference>
<dbReference type="Proteomes" id="UP000233526">
    <property type="component" value="Unassembled WGS sequence"/>
</dbReference>
<sequence length="89" mass="9346">MPWRLDLPLTSKTKVIFTALIHVPVIKTEVTLGGGGSGLFAAYPITGSWGIDLRGKAAIGRVKAGFATLGANRTRLISGSAHGVIRDFV</sequence>
<evidence type="ECO:0000313" key="2">
    <source>
        <dbReference type="Proteomes" id="UP000233526"/>
    </source>
</evidence>
<evidence type="ECO:0000313" key="1">
    <source>
        <dbReference type="EMBL" id="PKQ74337.1"/>
    </source>
</evidence>
<proteinExistence type="predicted"/>
<protein>
    <submittedName>
        <fullName evidence="1">Uncharacterized protein</fullName>
    </submittedName>
</protein>
<organism evidence="1 2">
    <name type="scientific">Aeromonas sobria</name>
    <dbReference type="NCBI Taxonomy" id="646"/>
    <lineage>
        <taxon>Bacteria</taxon>
        <taxon>Pseudomonadati</taxon>
        <taxon>Pseudomonadota</taxon>
        <taxon>Gammaproteobacteria</taxon>
        <taxon>Aeromonadales</taxon>
        <taxon>Aeromonadaceae</taxon>
        <taxon>Aeromonas</taxon>
    </lineage>
</organism>
<accession>A0A2N3IRM3</accession>
<comment type="caution">
    <text evidence="1">The sequence shown here is derived from an EMBL/GenBank/DDBJ whole genome shotgun (WGS) entry which is preliminary data.</text>
</comment>
<dbReference type="EMBL" id="LJZX01000056">
    <property type="protein sequence ID" value="PKQ74337.1"/>
    <property type="molecule type" value="Genomic_DNA"/>
</dbReference>
<name>A0A2N3IRM3_AERSO</name>